<gene>
    <name evidence="2" type="ORF">EKG39_14380</name>
</gene>
<dbReference type="EMBL" id="RXNV01000006">
    <property type="protein sequence ID" value="RTR31249.1"/>
    <property type="molecule type" value="Genomic_DNA"/>
</dbReference>
<name>A0A3S0JXT1_9GAMM</name>
<dbReference type="Pfam" id="PF05137">
    <property type="entry name" value="PilN"/>
    <property type="match status" value="1"/>
</dbReference>
<keyword evidence="3" id="KW-1185">Reference proteome</keyword>
<protein>
    <submittedName>
        <fullName evidence="2">Fimbrial assembly protein</fullName>
    </submittedName>
</protein>
<feature type="coiled-coil region" evidence="1">
    <location>
        <begin position="48"/>
        <end position="78"/>
    </location>
</feature>
<dbReference type="Proteomes" id="UP000282060">
    <property type="component" value="Unassembled WGS sequence"/>
</dbReference>
<evidence type="ECO:0000313" key="2">
    <source>
        <dbReference type="EMBL" id="RTR31249.1"/>
    </source>
</evidence>
<proteinExistence type="predicted"/>
<accession>A0A3S0JXT1</accession>
<sequence>MTMKTRVNLFSASLLPPELRLSFNHLTLVLLVLVGLFTIACGASYALVSALETDKAELSMQKRQLDNQKQDLETALANRAPDSALVDEVDLLSQQVELKRMLLGELSQREALTSHGYSPLMKDLARVANSNIWLSRIQVDNNSFIFEGFSSAPHSVPLWVDRLKLTDTLKGHAFASMTMSRGEGKPLAFTLTSKAGESVENNQ</sequence>
<comment type="caution">
    <text evidence="2">The sequence shown here is derived from an EMBL/GenBank/DDBJ whole genome shotgun (WGS) entry which is preliminary data.</text>
</comment>
<evidence type="ECO:0000313" key="3">
    <source>
        <dbReference type="Proteomes" id="UP000282060"/>
    </source>
</evidence>
<evidence type="ECO:0000256" key="1">
    <source>
        <dbReference type="SAM" id="Coils"/>
    </source>
</evidence>
<keyword evidence="1" id="KW-0175">Coiled coil</keyword>
<dbReference type="InterPro" id="IPR007813">
    <property type="entry name" value="PilN"/>
</dbReference>
<dbReference type="AlphaFoldDB" id="A0A3S0JXT1"/>
<reference evidence="2 3" key="1">
    <citation type="submission" date="2018-12" db="EMBL/GenBank/DDBJ databases">
        <authorList>
            <person name="Yu L."/>
        </authorList>
    </citation>
    <scope>NUCLEOTIDE SEQUENCE [LARGE SCALE GENOMIC DNA]</scope>
    <source>
        <strain evidence="2 3">HAW-EB5</strain>
    </source>
</reference>
<organism evidence="2 3">
    <name type="scientific">Shewanella atlantica</name>
    <dbReference type="NCBI Taxonomy" id="271099"/>
    <lineage>
        <taxon>Bacteria</taxon>
        <taxon>Pseudomonadati</taxon>
        <taxon>Pseudomonadota</taxon>
        <taxon>Gammaproteobacteria</taxon>
        <taxon>Alteromonadales</taxon>
        <taxon>Shewanellaceae</taxon>
        <taxon>Shewanella</taxon>
    </lineage>
</organism>
<dbReference type="OrthoDB" id="6876592at2"/>
<dbReference type="RefSeq" id="WP_126506447.1">
    <property type="nucleotide sequence ID" value="NZ_RXNV01000006.1"/>
</dbReference>